<proteinExistence type="predicted"/>
<dbReference type="Proteomes" id="UP001271007">
    <property type="component" value="Unassembled WGS sequence"/>
</dbReference>
<feature type="coiled-coil region" evidence="1">
    <location>
        <begin position="1"/>
        <end position="35"/>
    </location>
</feature>
<feature type="region of interest" description="Disordered" evidence="2">
    <location>
        <begin position="91"/>
        <end position="126"/>
    </location>
</feature>
<sequence>MKIITARRSALEDANERLRAELEATKADNEQLARKLYSTEGDLSRLEYWSEQHKKESNIEVDILSKRYLALKRECYDRASDDAFNEQDDELFGVNQDDEDNQQSNFDDDDEENQYEAEHQDDIGHNRQCCDDDQCHDRNQTCGDNAGPKDQVVVKAQDHAVNEDCARHQETPCEVAAETSHADATIEPAAEGSESAALPINTDTLSIPPPRPLCLLWPSNLATTTRLDDNEFYSAKDFVGKCYVPVETQHRLMKTALRLSQEALFDCLHTHWPHIQREHYPEGPAEIKLGNGELFGSLDVHFEKVNTDARCKRLALDRVHDIAELRNAVCHPEWCRTSEVDNHLWRAQIFAIRVLDEPRAIKIRGLRDELQAEAKQANELMGTMACLAQLNEDDWGIPWPLHLQRLFSQIAFGSPPSLAWSANALAATQVWRRTERQMDGRGYRTRAEKVARHMRPGKHVEETERLGMVSSANGIELEMNMKNRRRASICFAQCLERPKVGREKDF</sequence>
<evidence type="ECO:0000256" key="1">
    <source>
        <dbReference type="SAM" id="Coils"/>
    </source>
</evidence>
<dbReference type="EMBL" id="JAWDJX010000037">
    <property type="protein sequence ID" value="KAK3049812.1"/>
    <property type="molecule type" value="Genomic_DNA"/>
</dbReference>
<feature type="compositionally biased region" description="Acidic residues" evidence="2">
    <location>
        <begin position="91"/>
        <end position="115"/>
    </location>
</feature>
<gene>
    <name evidence="3" type="ORF">LTR09_008988</name>
</gene>
<feature type="compositionally biased region" description="Basic and acidic residues" evidence="2">
    <location>
        <begin position="116"/>
        <end position="126"/>
    </location>
</feature>
<accession>A0AAJ0DA26</accession>
<name>A0AAJ0DA26_9PEZI</name>
<dbReference type="AlphaFoldDB" id="A0AAJ0DA26"/>
<reference evidence="3" key="1">
    <citation type="submission" date="2023-04" db="EMBL/GenBank/DDBJ databases">
        <title>Black Yeasts Isolated from many extreme environments.</title>
        <authorList>
            <person name="Coleine C."/>
            <person name="Stajich J.E."/>
            <person name="Selbmann L."/>
        </authorList>
    </citation>
    <scope>NUCLEOTIDE SEQUENCE</scope>
    <source>
        <strain evidence="3">CCFEE 5312</strain>
    </source>
</reference>
<evidence type="ECO:0000313" key="4">
    <source>
        <dbReference type="Proteomes" id="UP001271007"/>
    </source>
</evidence>
<evidence type="ECO:0000256" key="2">
    <source>
        <dbReference type="SAM" id="MobiDB-lite"/>
    </source>
</evidence>
<organism evidence="3 4">
    <name type="scientific">Extremus antarcticus</name>
    <dbReference type="NCBI Taxonomy" id="702011"/>
    <lineage>
        <taxon>Eukaryota</taxon>
        <taxon>Fungi</taxon>
        <taxon>Dikarya</taxon>
        <taxon>Ascomycota</taxon>
        <taxon>Pezizomycotina</taxon>
        <taxon>Dothideomycetes</taxon>
        <taxon>Dothideomycetidae</taxon>
        <taxon>Mycosphaerellales</taxon>
        <taxon>Extremaceae</taxon>
        <taxon>Extremus</taxon>
    </lineage>
</organism>
<evidence type="ECO:0000313" key="3">
    <source>
        <dbReference type="EMBL" id="KAK3049812.1"/>
    </source>
</evidence>
<keyword evidence="4" id="KW-1185">Reference proteome</keyword>
<keyword evidence="1" id="KW-0175">Coiled coil</keyword>
<comment type="caution">
    <text evidence="3">The sequence shown here is derived from an EMBL/GenBank/DDBJ whole genome shotgun (WGS) entry which is preliminary data.</text>
</comment>
<protein>
    <submittedName>
        <fullName evidence="3">Uncharacterized protein</fullName>
    </submittedName>
</protein>